<reference evidence="2 3" key="1">
    <citation type="journal article" name="Sci. Rep.">
        <title>Telomere-to-telomere assembled and centromere annotated genomes of the two main subspecies of the button mushroom Agaricus bisporus reveal especially polymorphic chromosome ends.</title>
        <authorList>
            <person name="Sonnenberg A.S.M."/>
            <person name="Sedaghat-Telgerd N."/>
            <person name="Lavrijssen B."/>
            <person name="Ohm R.A."/>
            <person name="Hendrickx P.M."/>
            <person name="Scholtmeijer K."/>
            <person name="Baars J.J.P."/>
            <person name="van Peer A."/>
        </authorList>
    </citation>
    <scope>NUCLEOTIDE SEQUENCE [LARGE SCALE GENOMIC DNA]</scope>
    <source>
        <strain evidence="2 3">H119_p4</strain>
    </source>
</reference>
<dbReference type="InterPro" id="IPR011010">
    <property type="entry name" value="DNA_brk_join_enz"/>
</dbReference>
<dbReference type="InterPro" id="IPR013762">
    <property type="entry name" value="Integrase-like_cat_sf"/>
</dbReference>
<dbReference type="InterPro" id="IPR052925">
    <property type="entry name" value="Phage_Integrase-like_Recomb"/>
</dbReference>
<dbReference type="Gene3D" id="1.10.443.10">
    <property type="entry name" value="Intergrase catalytic core"/>
    <property type="match status" value="1"/>
</dbReference>
<dbReference type="EMBL" id="JABXXO010000013">
    <property type="protein sequence ID" value="KAF7761840.1"/>
    <property type="molecule type" value="Genomic_DNA"/>
</dbReference>
<sequence>MAKFIKASSIPSYLSGVVFCLCPLYPEITHIRHDDHIRLVLRGLLRQHGSNINCKQPISFTDLDKLFTTYPHKSYDNQLFLTMLTVGFFGLLRLGELADSNDVRLINRCKTIQHKSLYFTASSAGFILPASKTDRFFAGNKVIVKSNHHHNDPVQAVRLYVNQHDQPFPNLPWLWLTSQGIPPTRSWFLNCFHLHFDTRYRGHSMRAGGATLLAQHGVPFHVIQAIGRWSSETFLIYIRTHPSLLIPAT</sequence>
<evidence type="ECO:0008006" key="4">
    <source>
        <dbReference type="Google" id="ProtNLM"/>
    </source>
</evidence>
<dbReference type="GO" id="GO:0003677">
    <property type="term" value="F:DNA binding"/>
    <property type="evidence" value="ECO:0007669"/>
    <property type="project" value="InterPro"/>
</dbReference>
<dbReference type="GO" id="GO:0015074">
    <property type="term" value="P:DNA integration"/>
    <property type="evidence" value="ECO:0007669"/>
    <property type="project" value="InterPro"/>
</dbReference>
<proteinExistence type="predicted"/>
<dbReference type="PANTHER" id="PTHR34605:SF3">
    <property type="entry name" value="P CELL-TYPE AGGLUTINATION PROTEIN MAP4-LIKE-RELATED"/>
    <property type="match status" value="1"/>
</dbReference>
<protein>
    <recommendedName>
        <fullName evidence="4">Tyr recombinase domain-containing protein</fullName>
    </recommendedName>
</protein>
<dbReference type="Proteomes" id="UP000629468">
    <property type="component" value="Unassembled WGS sequence"/>
</dbReference>
<evidence type="ECO:0000256" key="1">
    <source>
        <dbReference type="ARBA" id="ARBA00023172"/>
    </source>
</evidence>
<evidence type="ECO:0000313" key="2">
    <source>
        <dbReference type="EMBL" id="KAF7761840.1"/>
    </source>
</evidence>
<dbReference type="GO" id="GO:0006310">
    <property type="term" value="P:DNA recombination"/>
    <property type="evidence" value="ECO:0007669"/>
    <property type="project" value="UniProtKB-KW"/>
</dbReference>
<name>A0A8H7C4C8_AGABI</name>
<evidence type="ECO:0000313" key="3">
    <source>
        <dbReference type="Proteomes" id="UP000629468"/>
    </source>
</evidence>
<gene>
    <name evidence="2" type="ORF">Agabi119p4_9832</name>
</gene>
<dbReference type="SUPFAM" id="SSF56349">
    <property type="entry name" value="DNA breaking-rejoining enzymes"/>
    <property type="match status" value="1"/>
</dbReference>
<dbReference type="PANTHER" id="PTHR34605">
    <property type="entry name" value="PHAGE_INTEGRASE DOMAIN-CONTAINING PROTEIN"/>
    <property type="match status" value="1"/>
</dbReference>
<keyword evidence="1" id="KW-0233">DNA recombination</keyword>
<dbReference type="AlphaFoldDB" id="A0A8H7C4C8"/>
<organism evidence="2 3">
    <name type="scientific">Agaricus bisporus var. burnettii</name>
    <dbReference type="NCBI Taxonomy" id="192524"/>
    <lineage>
        <taxon>Eukaryota</taxon>
        <taxon>Fungi</taxon>
        <taxon>Dikarya</taxon>
        <taxon>Basidiomycota</taxon>
        <taxon>Agaricomycotina</taxon>
        <taxon>Agaricomycetes</taxon>
        <taxon>Agaricomycetidae</taxon>
        <taxon>Agaricales</taxon>
        <taxon>Agaricineae</taxon>
        <taxon>Agaricaceae</taxon>
        <taxon>Agaricus</taxon>
    </lineage>
</organism>
<comment type="caution">
    <text evidence="2">The sequence shown here is derived from an EMBL/GenBank/DDBJ whole genome shotgun (WGS) entry which is preliminary data.</text>
</comment>
<accession>A0A8H7C4C8</accession>